<evidence type="ECO:0000313" key="3">
    <source>
        <dbReference type="Proteomes" id="UP000076874"/>
    </source>
</evidence>
<sequence length="226" mass="23904">MGGSERSGSSGGHASAVSTPRIASIGRSPLIPQDASTATLSSNAPVAQPQRNGTNAEALGTFVSTLSASEPIDEAEWAAFEAEVVNAPSSSNTKVSSDGVIASAAPRTADEAALDGIEQRRGDASGTKLDDEKEEANRALEEEFEDMKELETRVKNLKARREALRYNPSSNAPFPTPTSRDLGGRGGNEARDKVDENENDGGGDDDDDDDEDEENTNDWGAFRFTI</sequence>
<feature type="compositionally biased region" description="Polar residues" evidence="1">
    <location>
        <begin position="34"/>
        <end position="54"/>
    </location>
</feature>
<feature type="compositionally biased region" description="Basic and acidic residues" evidence="1">
    <location>
        <begin position="117"/>
        <end position="149"/>
    </location>
</feature>
<evidence type="ECO:0000313" key="2">
    <source>
        <dbReference type="EMBL" id="OAA57097.1"/>
    </source>
</evidence>
<reference evidence="2 3" key="1">
    <citation type="journal article" date="2016" name="Genome Biol. Evol.">
        <title>Divergent and convergent evolution of fungal pathogenicity.</title>
        <authorList>
            <person name="Shang Y."/>
            <person name="Xiao G."/>
            <person name="Zheng P."/>
            <person name="Cen K."/>
            <person name="Zhan S."/>
            <person name="Wang C."/>
        </authorList>
    </citation>
    <scope>NUCLEOTIDE SEQUENCE [LARGE SCALE GENOMIC DNA]</scope>
    <source>
        <strain evidence="2 3">RCEF 264</strain>
    </source>
</reference>
<dbReference type="EMBL" id="AZHD01000015">
    <property type="protein sequence ID" value="OAA57097.1"/>
    <property type="molecule type" value="Genomic_DNA"/>
</dbReference>
<keyword evidence="3" id="KW-1185">Reference proteome</keyword>
<feature type="region of interest" description="Disordered" evidence="1">
    <location>
        <begin position="1"/>
        <end position="54"/>
    </location>
</feature>
<proteinExistence type="predicted"/>
<protein>
    <submittedName>
        <fullName evidence="2">Uncharacterized protein</fullName>
    </submittedName>
</protein>
<dbReference type="STRING" id="1081102.A0A167PWH1"/>
<evidence type="ECO:0000256" key="1">
    <source>
        <dbReference type="SAM" id="MobiDB-lite"/>
    </source>
</evidence>
<feature type="compositionally biased region" description="Polar residues" evidence="1">
    <location>
        <begin position="87"/>
        <end position="96"/>
    </location>
</feature>
<organism evidence="2 3">
    <name type="scientific">Niveomyces insectorum RCEF 264</name>
    <dbReference type="NCBI Taxonomy" id="1081102"/>
    <lineage>
        <taxon>Eukaryota</taxon>
        <taxon>Fungi</taxon>
        <taxon>Dikarya</taxon>
        <taxon>Ascomycota</taxon>
        <taxon>Pezizomycotina</taxon>
        <taxon>Sordariomycetes</taxon>
        <taxon>Hypocreomycetidae</taxon>
        <taxon>Hypocreales</taxon>
        <taxon>Cordycipitaceae</taxon>
        <taxon>Niveomyces</taxon>
    </lineage>
</organism>
<feature type="region of interest" description="Disordered" evidence="1">
    <location>
        <begin position="86"/>
        <end position="149"/>
    </location>
</feature>
<feature type="compositionally biased region" description="Gly residues" evidence="1">
    <location>
        <begin position="1"/>
        <end position="11"/>
    </location>
</feature>
<dbReference type="AlphaFoldDB" id="A0A167PWH1"/>
<feature type="compositionally biased region" description="Acidic residues" evidence="1">
    <location>
        <begin position="197"/>
        <end position="216"/>
    </location>
</feature>
<feature type="region of interest" description="Disordered" evidence="1">
    <location>
        <begin position="161"/>
        <end position="226"/>
    </location>
</feature>
<dbReference type="Proteomes" id="UP000076874">
    <property type="component" value="Unassembled WGS sequence"/>
</dbReference>
<feature type="compositionally biased region" description="Polar residues" evidence="1">
    <location>
        <begin position="167"/>
        <end position="179"/>
    </location>
</feature>
<comment type="caution">
    <text evidence="2">The sequence shown here is derived from an EMBL/GenBank/DDBJ whole genome shotgun (WGS) entry which is preliminary data.</text>
</comment>
<name>A0A167PWH1_9HYPO</name>
<gene>
    <name evidence="2" type="ORF">SPI_07478</name>
</gene>
<accession>A0A167PWH1</accession>